<protein>
    <submittedName>
        <fullName evidence="1">Unannotated protein</fullName>
    </submittedName>
</protein>
<dbReference type="EMBL" id="CAFBND010000050">
    <property type="protein sequence ID" value="CAB4945437.1"/>
    <property type="molecule type" value="Genomic_DNA"/>
</dbReference>
<reference evidence="1" key="1">
    <citation type="submission" date="2020-05" db="EMBL/GenBank/DDBJ databases">
        <authorList>
            <person name="Chiriac C."/>
            <person name="Salcher M."/>
            <person name="Ghai R."/>
            <person name="Kavagutti S V."/>
        </authorList>
    </citation>
    <scope>NUCLEOTIDE SEQUENCE</scope>
</reference>
<accession>A0A6J7JR94</accession>
<name>A0A6J7JR94_9ZZZZ</name>
<gene>
    <name evidence="1" type="ORF">UFOPK3752_01326</name>
</gene>
<organism evidence="1">
    <name type="scientific">freshwater metagenome</name>
    <dbReference type="NCBI Taxonomy" id="449393"/>
    <lineage>
        <taxon>unclassified sequences</taxon>
        <taxon>metagenomes</taxon>
        <taxon>ecological metagenomes</taxon>
    </lineage>
</organism>
<dbReference type="AlphaFoldDB" id="A0A6J7JR94"/>
<sequence>MSGGGHEVTVTASDEVAPIEVLTVTLIETGTAFVRPDTTTERVAPTSEAADAVIVAPAAGTGVQTPVGCSISIDLEVMGAPPSAGSVHVSVAWRSPGVDVRSTTVPGLIAAVRLIVEVSCSIGACPASPPYSTTYEARVVLANPSLHRPVLALNIPKLELLVVTPGPQSLGSLRTTGVTPLAEAWIQALN</sequence>
<evidence type="ECO:0000313" key="1">
    <source>
        <dbReference type="EMBL" id="CAB4945437.1"/>
    </source>
</evidence>
<proteinExistence type="predicted"/>